<dbReference type="KEGG" id="ndv:NDEV_1978"/>
<name>A0A128A5V9_9ARCH</name>
<keyword evidence="2" id="KW-1185">Reference proteome</keyword>
<evidence type="ECO:0000313" key="2">
    <source>
        <dbReference type="Proteomes" id="UP000196239"/>
    </source>
</evidence>
<organism evidence="1 2">
    <name type="scientific">Nitrosotalea devaniterrae</name>
    <dbReference type="NCBI Taxonomy" id="1078905"/>
    <lineage>
        <taxon>Archaea</taxon>
        <taxon>Nitrososphaerota</taxon>
        <taxon>Nitrososphaeria</taxon>
        <taxon>Nitrosotaleales</taxon>
        <taxon>Nitrosotaleaceae</taxon>
        <taxon>Nitrosotalea</taxon>
    </lineage>
</organism>
<evidence type="ECO:0000313" key="1">
    <source>
        <dbReference type="EMBL" id="CUR52740.1"/>
    </source>
</evidence>
<accession>A0A128A5V9</accession>
<sequence length="380" mass="43590">MKYARAFSILLIINIIPVYAVYEPPTNEEQNIFDKLLTQFEIVDAPKKDVSDVIETFQKPMINTFSCNLHDTNNQIIIIVKTKLAKFDENMVHQDLVTGGSYTWHCSETMRSGKISLDCNNELRLNPKVISNDTQIDPQLRNIENLVILYHELLHGQLMIDAMKNSSLWQQETCNLQSGDDIDYSFADPDHKIINYLQTQFASELVDTAGGKMITKEISPDETNNGSFTIKVLSFIDYPLFENGTKITFRTNNISENSFFQIKNDVFLSGYLKDNTKSGIAWFYLFHNEKTQNMTSESIPAWIKQAVGLWSDENTPDENFYSVVDYLMEHNIIMSNNEKNTVSTIPHWFQKNAHLWVTNEIDDNTFVGSIQYLISAGIIS</sequence>
<dbReference type="EMBL" id="LN890280">
    <property type="protein sequence ID" value="CUR52740.1"/>
    <property type="molecule type" value="Genomic_DNA"/>
</dbReference>
<proteinExistence type="predicted"/>
<dbReference type="Proteomes" id="UP000196239">
    <property type="component" value="Chromosome 1"/>
</dbReference>
<gene>
    <name evidence="1" type="ORF">NDEV_1978</name>
</gene>
<reference evidence="2" key="1">
    <citation type="submission" date="2015-10" db="EMBL/GenBank/DDBJ databases">
        <authorList>
            <person name="Lehtovirta-Morley L.E."/>
            <person name="Vieille C."/>
        </authorList>
    </citation>
    <scope>NUCLEOTIDE SEQUENCE [LARGE SCALE GENOMIC DNA]</scope>
</reference>
<protein>
    <submittedName>
        <fullName evidence="1">Uncharacterized protein</fullName>
    </submittedName>
</protein>
<dbReference type="AlphaFoldDB" id="A0A128A5V9"/>